<dbReference type="Gene3D" id="3.30.200.20">
    <property type="entry name" value="Phosphorylase Kinase, domain 1"/>
    <property type="match status" value="1"/>
</dbReference>
<dbReference type="Pfam" id="PF00041">
    <property type="entry name" value="fn3"/>
    <property type="match status" value="1"/>
</dbReference>
<dbReference type="GO" id="GO:0016301">
    <property type="term" value="F:kinase activity"/>
    <property type="evidence" value="ECO:0007669"/>
    <property type="project" value="UniProtKB-KW"/>
</dbReference>
<dbReference type="InterPro" id="IPR052090">
    <property type="entry name" value="Cytolytic_pore-forming_toxin"/>
</dbReference>
<proteinExistence type="inferred from homology"/>
<dbReference type="Proteomes" id="UP000290572">
    <property type="component" value="Unassembled WGS sequence"/>
</dbReference>
<keyword evidence="11" id="KW-1185">Reference proteome</keyword>
<keyword evidence="3" id="KW-0808">Transferase</keyword>
<dbReference type="InterPro" id="IPR011009">
    <property type="entry name" value="Kinase-like_dom_sf"/>
</dbReference>
<comment type="catalytic activity">
    <reaction evidence="7">
        <text>N(6)-D-ribulosyl-L-lysyl-[protein] + ATP = N(6)-(3-O-phospho-D-ribulosyl)-L-lysyl-[protein] + ADP + H(+)</text>
        <dbReference type="Rhea" id="RHEA:48432"/>
        <dbReference type="Rhea" id="RHEA-COMP:12103"/>
        <dbReference type="Rhea" id="RHEA-COMP:12104"/>
        <dbReference type="ChEBI" id="CHEBI:15378"/>
        <dbReference type="ChEBI" id="CHEBI:30616"/>
        <dbReference type="ChEBI" id="CHEBI:90418"/>
        <dbReference type="ChEBI" id="CHEBI:90420"/>
        <dbReference type="ChEBI" id="CHEBI:456216"/>
        <dbReference type="EC" id="2.7.1.172"/>
    </reaction>
    <physiologicalReaction direction="left-to-right" evidence="7">
        <dbReference type="Rhea" id="RHEA:48433"/>
    </physiologicalReaction>
</comment>
<keyword evidence="6" id="KW-0067">ATP-binding</keyword>
<evidence type="ECO:0000256" key="4">
    <source>
        <dbReference type="ARBA" id="ARBA00022741"/>
    </source>
</evidence>
<dbReference type="InterPro" id="IPR036116">
    <property type="entry name" value="FN3_sf"/>
</dbReference>
<evidence type="ECO:0000256" key="2">
    <source>
        <dbReference type="ARBA" id="ARBA00011961"/>
    </source>
</evidence>
<dbReference type="PROSITE" id="PS50853">
    <property type="entry name" value="FN3"/>
    <property type="match status" value="1"/>
</dbReference>
<dbReference type="InterPro" id="IPR016477">
    <property type="entry name" value="Fructo-/Ketosamine-3-kinase"/>
</dbReference>
<dbReference type="InterPro" id="IPR040581">
    <property type="entry name" value="Thioredoxin_11"/>
</dbReference>
<dbReference type="STRING" id="84645.A0A498L769"/>
<dbReference type="GO" id="GO:0102193">
    <property type="term" value="F:protein-ribulosamine 3-kinase activity"/>
    <property type="evidence" value="ECO:0007669"/>
    <property type="project" value="UniProtKB-EC"/>
</dbReference>
<protein>
    <recommendedName>
        <fullName evidence="2">protein-ribulosamine 3-kinase</fullName>
        <ecNumber evidence="2">2.7.1.172</ecNumber>
    </recommendedName>
</protein>
<dbReference type="Pfam" id="PF21109">
    <property type="entry name" value="Stonustoxin_helical"/>
    <property type="match status" value="2"/>
</dbReference>
<evidence type="ECO:0000256" key="1">
    <source>
        <dbReference type="ARBA" id="ARBA00009460"/>
    </source>
</evidence>
<accession>A0A498L769</accession>
<keyword evidence="5" id="KW-0418">Kinase</keyword>
<comment type="caution">
    <text evidence="10">The sequence shown here is derived from an EMBL/GenBank/DDBJ whole genome shotgun (WGS) entry which is preliminary data.</text>
</comment>
<reference evidence="10 11" key="1">
    <citation type="submission" date="2018-03" db="EMBL/GenBank/DDBJ databases">
        <title>Draft genome sequence of Rohu Carp (Labeo rohita).</title>
        <authorList>
            <person name="Das P."/>
            <person name="Kushwaha B."/>
            <person name="Joshi C.G."/>
            <person name="Kumar D."/>
            <person name="Nagpure N.S."/>
            <person name="Sahoo L."/>
            <person name="Das S.P."/>
            <person name="Bit A."/>
            <person name="Patnaik S."/>
            <person name="Meher P.K."/>
            <person name="Jayasankar P."/>
            <person name="Koringa P.G."/>
            <person name="Patel N.V."/>
            <person name="Hinsu A.T."/>
            <person name="Kumar R."/>
            <person name="Pandey M."/>
            <person name="Agarwal S."/>
            <person name="Srivastava S."/>
            <person name="Singh M."/>
            <person name="Iquebal M.A."/>
            <person name="Jaiswal S."/>
            <person name="Angadi U.B."/>
            <person name="Kumar N."/>
            <person name="Raza M."/>
            <person name="Shah T.M."/>
            <person name="Rai A."/>
            <person name="Jena J.K."/>
        </authorList>
    </citation>
    <scope>NUCLEOTIDE SEQUENCE [LARGE SCALE GENOMIC DNA]</scope>
    <source>
        <strain evidence="10">DASCIFA01</strain>
        <tissue evidence="10">Testis</tissue>
    </source>
</reference>
<dbReference type="EMBL" id="QBIY01013466">
    <property type="protein sequence ID" value="RXN03948.1"/>
    <property type="molecule type" value="Genomic_DNA"/>
</dbReference>
<dbReference type="InterPro" id="IPR013783">
    <property type="entry name" value="Ig-like_fold"/>
</dbReference>
<dbReference type="PANTHER" id="PTHR31594">
    <property type="entry name" value="AIG1-TYPE G DOMAIN-CONTAINING PROTEIN"/>
    <property type="match status" value="1"/>
</dbReference>
<gene>
    <name evidence="10" type="ORF">ROHU_034272</name>
</gene>
<dbReference type="EC" id="2.7.1.172" evidence="2"/>
<organism evidence="10 11">
    <name type="scientific">Labeo rohita</name>
    <name type="common">Indian major carp</name>
    <name type="synonym">Cyprinus rohita</name>
    <dbReference type="NCBI Taxonomy" id="84645"/>
    <lineage>
        <taxon>Eukaryota</taxon>
        <taxon>Metazoa</taxon>
        <taxon>Chordata</taxon>
        <taxon>Craniata</taxon>
        <taxon>Vertebrata</taxon>
        <taxon>Euteleostomi</taxon>
        <taxon>Actinopterygii</taxon>
        <taxon>Neopterygii</taxon>
        <taxon>Teleostei</taxon>
        <taxon>Ostariophysi</taxon>
        <taxon>Cypriniformes</taxon>
        <taxon>Cyprinidae</taxon>
        <taxon>Labeoninae</taxon>
        <taxon>Labeonini</taxon>
        <taxon>Labeo</taxon>
    </lineage>
</organism>
<evidence type="ECO:0000259" key="9">
    <source>
        <dbReference type="PROSITE" id="PS50853"/>
    </source>
</evidence>
<dbReference type="SMART" id="SM00060">
    <property type="entry name" value="FN3"/>
    <property type="match status" value="1"/>
</dbReference>
<dbReference type="InterPro" id="IPR003961">
    <property type="entry name" value="FN3_dom"/>
</dbReference>
<dbReference type="Pfam" id="PF18078">
    <property type="entry name" value="Thioredoxin_11"/>
    <property type="match status" value="2"/>
</dbReference>
<keyword evidence="4" id="KW-0547">Nucleotide-binding</keyword>
<dbReference type="FunFam" id="3.90.1200.10:FF:000003">
    <property type="entry name" value="fructosamine-3-kinase isoform X1"/>
    <property type="match status" value="1"/>
</dbReference>
<evidence type="ECO:0000313" key="11">
    <source>
        <dbReference type="Proteomes" id="UP000290572"/>
    </source>
</evidence>
<name>A0A498L769_LABRO</name>
<evidence type="ECO:0000256" key="6">
    <source>
        <dbReference type="ARBA" id="ARBA00022840"/>
    </source>
</evidence>
<dbReference type="PANTHER" id="PTHR31594:SF11">
    <property type="entry name" value="NEOVERRUCOTOXIN SUBUNIT ALPHA-LIKE ISOFORM X1-RELATED"/>
    <property type="match status" value="1"/>
</dbReference>
<feature type="domain" description="Fibronectin type-III" evidence="9">
    <location>
        <begin position="498"/>
        <end position="593"/>
    </location>
</feature>
<dbReference type="Gene3D" id="3.90.1200.10">
    <property type="match status" value="1"/>
</dbReference>
<evidence type="ECO:0000256" key="5">
    <source>
        <dbReference type="ARBA" id="ARBA00022777"/>
    </source>
</evidence>
<evidence type="ECO:0000256" key="8">
    <source>
        <dbReference type="ARBA" id="ARBA00050767"/>
    </source>
</evidence>
<dbReference type="SUPFAM" id="SSF56112">
    <property type="entry name" value="Protein kinase-like (PK-like)"/>
    <property type="match status" value="1"/>
</dbReference>
<evidence type="ECO:0000256" key="7">
    <source>
        <dbReference type="ARBA" id="ARBA00048655"/>
    </source>
</evidence>
<evidence type="ECO:0000256" key="3">
    <source>
        <dbReference type="ARBA" id="ARBA00022679"/>
    </source>
</evidence>
<dbReference type="CDD" id="cd00063">
    <property type="entry name" value="FN3"/>
    <property type="match status" value="2"/>
</dbReference>
<dbReference type="FunFam" id="3.30.200.20:FF:000264">
    <property type="entry name" value="Protein-ribulosamine 3-kinase, chloroplastic"/>
    <property type="match status" value="1"/>
</dbReference>
<evidence type="ECO:0000313" key="10">
    <source>
        <dbReference type="EMBL" id="RXN03948.1"/>
    </source>
</evidence>
<dbReference type="InterPro" id="IPR048997">
    <property type="entry name" value="Stonustoxin-like_helical"/>
</dbReference>
<comment type="similarity">
    <text evidence="1">Belongs to the fructosamine kinase family.</text>
</comment>
<dbReference type="GO" id="GO:0005829">
    <property type="term" value="C:cytosol"/>
    <property type="evidence" value="ECO:0007669"/>
    <property type="project" value="UniProtKB-ARBA"/>
</dbReference>
<sequence length="1349" mass="152763">MASTLIEVAALGRPLFPGVTLWDKKSLSEDLDTRPQPQTDLKFSCSDSLFTKFNLLDISASLKASFLGGLVEVGGSAKYLHDTKSSNQQSRVTMYYSETSRFEQLTMTQLGKISYPQVFEQKTATHVVTAVLYGAQAIMVFDRTFSKEEDKQKIEGELKVMVKKIPSFSIKGKGAVQMTDAEKKMAENINCTFHGDFHLEKNTTSYMEALDLYKNLPTLLKENPQNAVPIKVWLHPLYLLKKTAAQLEREVSTSLVSNAEDIMDELDEAEKTYNDLSGNTLVNVCSDIKERMRSFQESFSIFKTVLQKAVAKVLPAIRGGGTEEKSLENILKIYRNSPFNAGMLNQWLDDAKSELSILSSCFKMLDGINMENPHDLITYFLDPKIDFVVCFTFTSLKNEDPYLKTLIDFLKSEKFKKLDEEITMVSADTVRKWFSDPDVIINMRKNLLHFRSFLEANKNDNSIRFIISAFSDDFNKGSSIYLYEQGKLTDTQFQPVSKPPPPIVEDVQDQTVSLKLQKSPTGETVQYRVEYKQLIADSGAEEQWLFRNTVQEDFTLTGLESGKPYSIRYRIVSKVGVSEASDTVSPIPSSAMELESFELAALGRPLFPGVLYDCYKDAFIPGVTLWDRKSMSENLDTRPQPRTDLKFSGSDSFSTVLYGAQAIMVFDRTFSEEEDKQKIEGELNVMVKKIPSFSVEGKGAVQMTDAEKKVAENITCTFHGDFHLQQNPTTYTEALDLYKNLPTLLNENAVPIKVWLYPLHLLDNKAAQLKREIITSLVFNIQDIMEGLEEAERTCNDLSGNTLVNILSDIKERLCSFQESLNIYKTVLMKAVARVLLDIRGGEMKESLDKILKIHYESPFSVSKLNQWLYDAKSELHLLSFCIKMIQGIRIEDLESLSTILLNPDIDAVVCLTFTSLKYEDKYLETLTEFLKLVKSDEEINMVSEDQTVSFKLQKSPTGERVQYRVEYKQVKADSGAEEQWLVINTADEDFTLTGLESRKPYLIRYRIVHDGLMFTVILHTQCCHTSACQHPGIFTQPFEMEALLKRELGTSLLKSTGHSGGGCISEGQSFDTDTGRVFVKINHKNEARRMFDGEMASLEAILATNTVKVPRPVKVLDLERSGALFIMEHVDMRSLNKYSSKLGEQLADLHLHNKIQIEKQNKEQQTVGRGSGTSEVQIVNQFGFHVATCCGYIPQVNDWQDDWVSFYAQQRLQHQLSLMEQSYGDREARELWAKLQLKIPQLFTDIEVVPALVHGDLWGGNVAECSDGPIIFDPASFYGHSEFELAIAGMFGGFGSSFYNAYHGKIPKAAGFAKRQQLYQLFHYLNHWNHFGGGYRGSSLRIMRDLTK</sequence>
<dbReference type="GO" id="GO:0005524">
    <property type="term" value="F:ATP binding"/>
    <property type="evidence" value="ECO:0007669"/>
    <property type="project" value="UniProtKB-KW"/>
</dbReference>
<dbReference type="Gene3D" id="2.60.40.10">
    <property type="entry name" value="Immunoglobulins"/>
    <property type="match status" value="1"/>
</dbReference>
<comment type="catalytic activity">
    <reaction evidence="8">
        <text>N(6)-(D-psicosyl)-L-lysyl-[protein] + ATP = N(6)-(3-O-phospho-D-psicosyl)-L-lysyl-[protein] + ADP + H(+)</text>
        <dbReference type="Rhea" id="RHEA:61392"/>
        <dbReference type="Rhea" id="RHEA-COMP:15796"/>
        <dbReference type="Rhea" id="RHEA-COMP:15797"/>
        <dbReference type="ChEBI" id="CHEBI:15378"/>
        <dbReference type="ChEBI" id="CHEBI:30616"/>
        <dbReference type="ChEBI" id="CHEBI:144621"/>
        <dbReference type="ChEBI" id="CHEBI:144622"/>
        <dbReference type="ChEBI" id="CHEBI:456216"/>
    </reaction>
    <physiologicalReaction direction="left-to-right" evidence="8">
        <dbReference type="Rhea" id="RHEA:61393"/>
    </physiologicalReaction>
</comment>
<dbReference type="SUPFAM" id="SSF49265">
    <property type="entry name" value="Fibronectin type III"/>
    <property type="match status" value="1"/>
</dbReference>
<dbReference type="Pfam" id="PF03881">
    <property type="entry name" value="Fructosamin_kin"/>
    <property type="match status" value="1"/>
</dbReference>